<keyword evidence="2" id="KW-0456">Lyase</keyword>
<dbReference type="Gene3D" id="3.30.1330.40">
    <property type="entry name" value="RutC-like"/>
    <property type="match status" value="1"/>
</dbReference>
<dbReference type="OrthoDB" id="1114505at2"/>
<dbReference type="GO" id="GO:0016829">
    <property type="term" value="F:lyase activity"/>
    <property type="evidence" value="ECO:0007669"/>
    <property type="project" value="UniProtKB-KW"/>
</dbReference>
<evidence type="ECO:0000313" key="2">
    <source>
        <dbReference type="EMBL" id="TDY02959.1"/>
    </source>
</evidence>
<comment type="caution">
    <text evidence="2">The sequence shown here is derived from an EMBL/GenBank/DDBJ whole genome shotgun (WGS) entry which is preliminary data.</text>
</comment>
<gene>
    <name evidence="2" type="ORF">EDC23_1343</name>
</gene>
<reference evidence="2 3" key="1">
    <citation type="submission" date="2019-03" db="EMBL/GenBank/DDBJ databases">
        <title>Genomic Encyclopedia of Type Strains, Phase IV (KMG-IV): sequencing the most valuable type-strain genomes for metagenomic binning, comparative biology and taxonomic classification.</title>
        <authorList>
            <person name="Goeker M."/>
        </authorList>
    </citation>
    <scope>NUCLEOTIDE SEQUENCE [LARGE SCALE GENOMIC DNA]</scope>
    <source>
        <strain evidence="2 3">DSM 16326</strain>
    </source>
</reference>
<sequence>MSLLSINFGTTAPVPTDSDSKTPPFAIIRYGAGNSRIARNQDDLLKIDVAMPVLGDQQHACEVWRSDRPMQHEQSGPLQLLYNGIFLFGALEVDERNGLEQATQDAYTLILEQLRRRGYPYLLRMWNYLPDIVGPDHGVERYRLFCAGRHTALATEPGYESRLPAASALGTTGAGFVIYFIAAYEPALQIENPLQVSAFHYPACYAPKSPSFSRATVKHWPDSTQFYLSGTASIRGHESRRTGDIQGQLQLTLDNIEHLLTRAREQCPPIRDNLDNLALLKIYLRRADDFTLVRDYMQQHFASACPPLYLQADICRKELLVEIEGWSTFDSAR</sequence>
<organism evidence="2 3">
    <name type="scientific">Thiohalophilus thiocyanatoxydans</name>
    <dbReference type="NCBI Taxonomy" id="381308"/>
    <lineage>
        <taxon>Bacteria</taxon>
        <taxon>Pseudomonadati</taxon>
        <taxon>Pseudomonadota</taxon>
        <taxon>Gammaproteobacteria</taxon>
        <taxon>Thiohalomonadales</taxon>
        <taxon>Thiohalophilaceae</taxon>
        <taxon>Thiohalophilus</taxon>
    </lineage>
</organism>
<feature type="domain" description="Chorismatase FkbO/Hyg5-like N-terminal" evidence="1">
    <location>
        <begin position="62"/>
        <end position="182"/>
    </location>
</feature>
<dbReference type="SUPFAM" id="SSF55298">
    <property type="entry name" value="YjgF-like"/>
    <property type="match status" value="1"/>
</dbReference>
<accession>A0A4R8IYP3</accession>
<dbReference type="RefSeq" id="WP_134082252.1">
    <property type="nucleotide sequence ID" value="NZ_SOQX01000002.1"/>
</dbReference>
<dbReference type="Pfam" id="PF21168">
    <property type="entry name" value="FkbO_Hyg5-like_N"/>
    <property type="match status" value="1"/>
</dbReference>
<dbReference type="InterPro" id="IPR035959">
    <property type="entry name" value="RutC-like_sf"/>
</dbReference>
<dbReference type="EMBL" id="SOQX01000002">
    <property type="protein sequence ID" value="TDY02959.1"/>
    <property type="molecule type" value="Genomic_DNA"/>
</dbReference>
<keyword evidence="3" id="KW-1185">Reference proteome</keyword>
<protein>
    <submittedName>
        <fullName evidence="2">Chorismate lyase/3-hydroxybenzoate synthase</fullName>
    </submittedName>
</protein>
<evidence type="ECO:0000313" key="3">
    <source>
        <dbReference type="Proteomes" id="UP000294914"/>
    </source>
</evidence>
<dbReference type="InterPro" id="IPR049368">
    <property type="entry name" value="FkbO_Hyg5-like_N"/>
</dbReference>
<name>A0A4R8IYP3_9GAMM</name>
<evidence type="ECO:0000259" key="1">
    <source>
        <dbReference type="Pfam" id="PF21168"/>
    </source>
</evidence>
<proteinExistence type="predicted"/>
<dbReference type="Proteomes" id="UP000294914">
    <property type="component" value="Unassembled WGS sequence"/>
</dbReference>
<dbReference type="AlphaFoldDB" id="A0A4R8IYP3"/>
<dbReference type="CDD" id="cd06153">
    <property type="entry name" value="YjgF_YER057c_UK114_like_5"/>
    <property type="match status" value="1"/>
</dbReference>